<gene>
    <name evidence="2" type="ORF">FSB75_02910</name>
</gene>
<dbReference type="Gene3D" id="3.40.50.2000">
    <property type="entry name" value="Glycogen Phosphorylase B"/>
    <property type="match status" value="1"/>
</dbReference>
<dbReference type="InterPro" id="IPR028098">
    <property type="entry name" value="Glyco_trans_4-like_N"/>
</dbReference>
<proteinExistence type="predicted"/>
<evidence type="ECO:0000313" key="2">
    <source>
        <dbReference type="EMBL" id="QEC54894.1"/>
    </source>
</evidence>
<organism evidence="2 3">
    <name type="scientific">Flavisolibacter ginsenosidimutans</name>
    <dbReference type="NCBI Taxonomy" id="661481"/>
    <lineage>
        <taxon>Bacteria</taxon>
        <taxon>Pseudomonadati</taxon>
        <taxon>Bacteroidota</taxon>
        <taxon>Chitinophagia</taxon>
        <taxon>Chitinophagales</taxon>
        <taxon>Chitinophagaceae</taxon>
        <taxon>Flavisolibacter</taxon>
    </lineage>
</organism>
<dbReference type="Proteomes" id="UP000321204">
    <property type="component" value="Chromosome"/>
</dbReference>
<reference evidence="2 3" key="1">
    <citation type="journal article" date="2015" name="Int. J. Syst. Evol. Microbiol.">
        <title>Flavisolibacter ginsenosidimutans sp. nov., with ginsenoside-converting activity isolated from soil used for cultivating ginseng.</title>
        <authorList>
            <person name="Zhao Y."/>
            <person name="Liu Q."/>
            <person name="Kang M.S."/>
            <person name="Jin F."/>
            <person name="Yu H."/>
            <person name="Im W.T."/>
        </authorList>
    </citation>
    <scope>NUCLEOTIDE SEQUENCE [LARGE SCALE GENOMIC DNA]</scope>
    <source>
        <strain evidence="2 3">Gsoil 636</strain>
    </source>
</reference>
<dbReference type="Pfam" id="PF13439">
    <property type="entry name" value="Glyco_transf_4"/>
    <property type="match status" value="1"/>
</dbReference>
<name>A0A5B8UE96_9BACT</name>
<keyword evidence="2" id="KW-0808">Transferase</keyword>
<protein>
    <submittedName>
        <fullName evidence="2">Glycosyltransferase family 4 protein</fullName>
    </submittedName>
</protein>
<dbReference type="GO" id="GO:0016757">
    <property type="term" value="F:glycosyltransferase activity"/>
    <property type="evidence" value="ECO:0007669"/>
    <property type="project" value="UniProtKB-ARBA"/>
</dbReference>
<feature type="domain" description="Glycosyltransferase subfamily 4-like N-terminal" evidence="1">
    <location>
        <begin position="22"/>
        <end position="207"/>
    </location>
</feature>
<keyword evidence="3" id="KW-1185">Reference proteome</keyword>
<dbReference type="SUPFAM" id="SSF53756">
    <property type="entry name" value="UDP-Glycosyltransferase/glycogen phosphorylase"/>
    <property type="match status" value="1"/>
</dbReference>
<evidence type="ECO:0000313" key="3">
    <source>
        <dbReference type="Proteomes" id="UP000321204"/>
    </source>
</evidence>
<evidence type="ECO:0000259" key="1">
    <source>
        <dbReference type="Pfam" id="PF13439"/>
    </source>
</evidence>
<dbReference type="KEGG" id="fgg:FSB75_02910"/>
<sequence length="445" mass="50968">MKKVLIVSPYFPPFNTADMQRVRQTLPYLREMGWEPTVLTVDEKYVDAYSTDPLLLQTIPNDIKIEKVNALKGTLTRRFGIGSLSLRAFFSMRNKGDELFQKQRFDLVYFSTTAFHVMALGPHWKKKFGVPFILDIQDPWYNTYYFNNALSKKTLKARLFHRLDKYLEEKTLPFADGIISVSAGYEKLYLQRYSTLQAEQFCVIPFGCAELDFPIAKANVSASRVRFPEEHFNMVYIGRGGQDMTFASGIIFDAVKMGLQSRPDVFSKLHLWFIGTSYAQAGEGKKTIEPIAHQKGLANLVTEVTDRLPYFETLHLLDKANLLFMPGSTDPTYTASKVYPYIYLNKPLLAVFHEKSSVCEIIGKTSAAKVVPFTDAVKEEDKKKMTEDCYHYFLKVISNQEKTAGFNRAAFEEYTAKAMTAKQVDFFNRITAHFSFVQPKTFQEA</sequence>
<accession>A0A5B8UE96</accession>
<dbReference type="AlphaFoldDB" id="A0A5B8UE96"/>
<dbReference type="RefSeq" id="WP_146782496.1">
    <property type="nucleotide sequence ID" value="NZ_BAABIO010000006.1"/>
</dbReference>
<dbReference type="EMBL" id="CP042433">
    <property type="protein sequence ID" value="QEC54894.1"/>
    <property type="molecule type" value="Genomic_DNA"/>
</dbReference>
<dbReference type="OrthoDB" id="846071at2"/>